<dbReference type="EMBL" id="CM004389">
    <property type="protein sequence ID" value="KAG8656963.1"/>
    <property type="molecule type" value="Genomic_DNA"/>
</dbReference>
<name>A0ACB7HYV4_MANES</name>
<evidence type="ECO:0000313" key="1">
    <source>
        <dbReference type="EMBL" id="KAG8656963.1"/>
    </source>
</evidence>
<organism evidence="1 2">
    <name type="scientific">Manihot esculenta</name>
    <name type="common">Cassava</name>
    <name type="synonym">Jatropha manihot</name>
    <dbReference type="NCBI Taxonomy" id="3983"/>
    <lineage>
        <taxon>Eukaryota</taxon>
        <taxon>Viridiplantae</taxon>
        <taxon>Streptophyta</taxon>
        <taxon>Embryophyta</taxon>
        <taxon>Tracheophyta</taxon>
        <taxon>Spermatophyta</taxon>
        <taxon>Magnoliopsida</taxon>
        <taxon>eudicotyledons</taxon>
        <taxon>Gunneridae</taxon>
        <taxon>Pentapetalae</taxon>
        <taxon>rosids</taxon>
        <taxon>fabids</taxon>
        <taxon>Malpighiales</taxon>
        <taxon>Euphorbiaceae</taxon>
        <taxon>Crotonoideae</taxon>
        <taxon>Manihoteae</taxon>
        <taxon>Manihot</taxon>
    </lineage>
</organism>
<gene>
    <name evidence="1" type="ORF">MANES_03G026700v8</name>
</gene>
<accession>A0ACB7HYV4</accession>
<sequence length="498" mass="53795">MGKVAVGAAMVCAAAVCAAAALVVRQRIRKSGRWAKAMAILREFEDKCGTLTGKLRQVADAMTVEMRAGLASEGGSKLKMLISYVDNLPTGDEKGLFYALDLGGTNFRVLRVLWGGKEDRVVKQEFEEVSIPPHLMIGSSDALFGYVAEALAKFVATEGEGLHPSPGQQRELSFTFSFPVQQTSIASGTLIKWTKGFSIEDTVGQDVVGELTKAMERVGLDMRVVALVNDTIGTLAGGRYYNQDVIAAVILGTGTNAAYVERAQAIPMWHGLLPKSGEMVINMERGNFRSSHLRLTEYDLALDVESLNPGEQIFEKVISGMYLGEIVCRVLLKMAQEAAFFGGDVPLKLEIPFILRTPHMSAMHHDTSSDLREVGSKLKDIPEISTTSLKMRKAIVELCDIVAARGARLSAAGIVGILKKLGRDTMKDGEMQKSEIALDGGLFEHYTKFRTSMESTLKELLGEEVSECIAIEHSNDGSGIGAALLAASHSQYLGVAEA</sequence>
<protein>
    <submittedName>
        <fullName evidence="1">Uncharacterized protein</fullName>
    </submittedName>
</protein>
<dbReference type="Proteomes" id="UP000091857">
    <property type="component" value="Chromosome 3"/>
</dbReference>
<reference evidence="2" key="1">
    <citation type="journal article" date="2016" name="Nat. Biotechnol.">
        <title>Sequencing wild and cultivated cassava and related species reveals extensive interspecific hybridization and genetic diversity.</title>
        <authorList>
            <person name="Bredeson J.V."/>
            <person name="Lyons J.B."/>
            <person name="Prochnik S.E."/>
            <person name="Wu G.A."/>
            <person name="Ha C.M."/>
            <person name="Edsinger-Gonzales E."/>
            <person name="Grimwood J."/>
            <person name="Schmutz J."/>
            <person name="Rabbi I.Y."/>
            <person name="Egesi C."/>
            <person name="Nauluvula P."/>
            <person name="Lebot V."/>
            <person name="Ndunguru J."/>
            <person name="Mkamilo G."/>
            <person name="Bart R.S."/>
            <person name="Setter T.L."/>
            <person name="Gleadow R.M."/>
            <person name="Kulakow P."/>
            <person name="Ferguson M.E."/>
            <person name="Rounsley S."/>
            <person name="Rokhsar D.S."/>
        </authorList>
    </citation>
    <scope>NUCLEOTIDE SEQUENCE [LARGE SCALE GENOMIC DNA]</scope>
    <source>
        <strain evidence="2">cv. AM560-2</strain>
    </source>
</reference>
<comment type="caution">
    <text evidence="1">The sequence shown here is derived from an EMBL/GenBank/DDBJ whole genome shotgun (WGS) entry which is preliminary data.</text>
</comment>
<proteinExistence type="predicted"/>
<evidence type="ECO:0000313" key="2">
    <source>
        <dbReference type="Proteomes" id="UP000091857"/>
    </source>
</evidence>
<keyword evidence="2" id="KW-1185">Reference proteome</keyword>